<reference evidence="2 3" key="1">
    <citation type="submission" date="2024-02" db="EMBL/GenBank/DDBJ databases">
        <authorList>
            <person name="Chen Y."/>
            <person name="Shah S."/>
            <person name="Dougan E. K."/>
            <person name="Thang M."/>
            <person name="Chan C."/>
        </authorList>
    </citation>
    <scope>NUCLEOTIDE SEQUENCE [LARGE SCALE GENOMIC DNA]</scope>
</reference>
<comment type="caution">
    <text evidence="2">The sequence shown here is derived from an EMBL/GenBank/DDBJ whole genome shotgun (WGS) entry which is preliminary data.</text>
</comment>
<accession>A0ABP0LB58</accession>
<dbReference type="Proteomes" id="UP001642484">
    <property type="component" value="Unassembled WGS sequence"/>
</dbReference>
<organism evidence="2 3">
    <name type="scientific">Durusdinium trenchii</name>
    <dbReference type="NCBI Taxonomy" id="1381693"/>
    <lineage>
        <taxon>Eukaryota</taxon>
        <taxon>Sar</taxon>
        <taxon>Alveolata</taxon>
        <taxon>Dinophyceae</taxon>
        <taxon>Suessiales</taxon>
        <taxon>Symbiodiniaceae</taxon>
        <taxon>Durusdinium</taxon>
    </lineage>
</organism>
<keyword evidence="3" id="KW-1185">Reference proteome</keyword>
<proteinExistence type="predicted"/>
<name>A0ABP0LB58_9DINO</name>
<feature type="region of interest" description="Disordered" evidence="1">
    <location>
        <begin position="32"/>
        <end position="61"/>
    </location>
</feature>
<evidence type="ECO:0000256" key="1">
    <source>
        <dbReference type="SAM" id="MobiDB-lite"/>
    </source>
</evidence>
<sequence length="122" mass="13275">MALLDGDLGEGAAQLRASLEALLQELGAKREEARARQHKEEASAEEAARLADQEPDRISADPGFSFTADLVVKDDDTGFELWIGSLEDALNLCALRDRGIDAVLNCARDDCEAEIACFKPQR</sequence>
<protein>
    <submittedName>
        <fullName evidence="2">Uncharacterized protein</fullName>
    </submittedName>
</protein>
<gene>
    <name evidence="2" type="ORF">CCMP2556_LOCUS20123</name>
</gene>
<dbReference type="EMBL" id="CAXAMN010011681">
    <property type="protein sequence ID" value="CAK9036006.1"/>
    <property type="molecule type" value="Genomic_DNA"/>
</dbReference>
<evidence type="ECO:0000313" key="3">
    <source>
        <dbReference type="Proteomes" id="UP001642484"/>
    </source>
</evidence>
<evidence type="ECO:0000313" key="2">
    <source>
        <dbReference type="EMBL" id="CAK9036006.1"/>
    </source>
</evidence>
<feature type="compositionally biased region" description="Basic and acidic residues" evidence="1">
    <location>
        <begin position="32"/>
        <end position="59"/>
    </location>
</feature>